<sequence>MTFFHMLEPSAFDESTSSIRSVQSEVDDYDALDDAFWWDHGYRHLPDHLRIVPGDRVLDVGCRTGKSARWLAAAHSAQVLGTDPSQR</sequence>
<name>A0ABP6RHS5_9PSEU</name>
<evidence type="ECO:0000313" key="2">
    <source>
        <dbReference type="Proteomes" id="UP001500483"/>
    </source>
</evidence>
<protein>
    <recommendedName>
        <fullName evidence="3">Class I SAM-dependent methyltransferase</fullName>
    </recommendedName>
</protein>
<dbReference type="Gene3D" id="3.40.50.150">
    <property type="entry name" value="Vaccinia Virus protein VP39"/>
    <property type="match status" value="1"/>
</dbReference>
<accession>A0ABP6RHS5</accession>
<dbReference type="CDD" id="cd02440">
    <property type="entry name" value="AdoMet_MTases"/>
    <property type="match status" value="1"/>
</dbReference>
<proteinExistence type="predicted"/>
<dbReference type="InterPro" id="IPR029063">
    <property type="entry name" value="SAM-dependent_MTases_sf"/>
</dbReference>
<dbReference type="SUPFAM" id="SSF53335">
    <property type="entry name" value="S-adenosyl-L-methionine-dependent methyltransferases"/>
    <property type="match status" value="1"/>
</dbReference>
<reference evidence="2" key="1">
    <citation type="journal article" date="2019" name="Int. J. Syst. Evol. Microbiol.">
        <title>The Global Catalogue of Microorganisms (GCM) 10K type strain sequencing project: providing services to taxonomists for standard genome sequencing and annotation.</title>
        <authorList>
            <consortium name="The Broad Institute Genomics Platform"/>
            <consortium name="The Broad Institute Genome Sequencing Center for Infectious Disease"/>
            <person name="Wu L."/>
            <person name="Ma J."/>
        </authorList>
    </citation>
    <scope>NUCLEOTIDE SEQUENCE [LARGE SCALE GENOMIC DNA]</scope>
    <source>
        <strain evidence="2">JCM 9687</strain>
    </source>
</reference>
<keyword evidence="2" id="KW-1185">Reference proteome</keyword>
<comment type="caution">
    <text evidence="1">The sequence shown here is derived from an EMBL/GenBank/DDBJ whole genome shotgun (WGS) entry which is preliminary data.</text>
</comment>
<dbReference type="EMBL" id="BAAAYK010000020">
    <property type="protein sequence ID" value="GAA3353629.1"/>
    <property type="molecule type" value="Genomic_DNA"/>
</dbReference>
<dbReference type="RefSeq" id="WP_344924265.1">
    <property type="nucleotide sequence ID" value="NZ_BAAAYK010000020.1"/>
</dbReference>
<evidence type="ECO:0000313" key="1">
    <source>
        <dbReference type="EMBL" id="GAA3353629.1"/>
    </source>
</evidence>
<gene>
    <name evidence="1" type="ORF">GCM10020366_07570</name>
</gene>
<evidence type="ECO:0008006" key="3">
    <source>
        <dbReference type="Google" id="ProtNLM"/>
    </source>
</evidence>
<dbReference type="Proteomes" id="UP001500483">
    <property type="component" value="Unassembled WGS sequence"/>
</dbReference>
<organism evidence="1 2">
    <name type="scientific">Saccharopolyspora gregorii</name>
    <dbReference type="NCBI Taxonomy" id="33914"/>
    <lineage>
        <taxon>Bacteria</taxon>
        <taxon>Bacillati</taxon>
        <taxon>Actinomycetota</taxon>
        <taxon>Actinomycetes</taxon>
        <taxon>Pseudonocardiales</taxon>
        <taxon>Pseudonocardiaceae</taxon>
        <taxon>Saccharopolyspora</taxon>
    </lineage>
</organism>